<dbReference type="AlphaFoldDB" id="A0A927IKF2"/>
<sequence length="92" mass="10451">MDTAHHTLHQMTETLRQCQQGQRPLNELTRQWRSDGSALPLPERFNEVLGGLLDRLEAGALFSEESCSFSQKDLLDSLQLWADKARAQLDKA</sequence>
<organism evidence="2 3">
    <name type="scientific">Limnohabitans radicicola</name>
    <dbReference type="NCBI Taxonomy" id="2771427"/>
    <lineage>
        <taxon>Bacteria</taxon>
        <taxon>Pseudomonadati</taxon>
        <taxon>Pseudomonadota</taxon>
        <taxon>Betaproteobacteria</taxon>
        <taxon>Burkholderiales</taxon>
        <taxon>Comamonadaceae</taxon>
        <taxon>Limnohabitans</taxon>
    </lineage>
</organism>
<protein>
    <submittedName>
        <fullName evidence="2">Uncharacterized protein</fullName>
    </submittedName>
</protein>
<comment type="caution">
    <text evidence="2">The sequence shown here is derived from an EMBL/GenBank/DDBJ whole genome shotgun (WGS) entry which is preliminary data.</text>
</comment>
<feature type="compositionally biased region" description="Polar residues" evidence="1">
    <location>
        <begin position="9"/>
        <end position="22"/>
    </location>
</feature>
<gene>
    <name evidence="2" type="ORF">IC609_00990</name>
</gene>
<evidence type="ECO:0000256" key="1">
    <source>
        <dbReference type="SAM" id="MobiDB-lite"/>
    </source>
</evidence>
<dbReference type="EMBL" id="JACYFT010000001">
    <property type="protein sequence ID" value="MBD8049101.1"/>
    <property type="molecule type" value="Genomic_DNA"/>
</dbReference>
<dbReference type="Proteomes" id="UP000647424">
    <property type="component" value="Unassembled WGS sequence"/>
</dbReference>
<reference evidence="2" key="1">
    <citation type="submission" date="2020-09" db="EMBL/GenBank/DDBJ databases">
        <title>Genome seq and assembly of Limnohabitants sp.</title>
        <authorList>
            <person name="Chhetri G."/>
        </authorList>
    </citation>
    <scope>NUCLEOTIDE SEQUENCE</scope>
    <source>
        <strain evidence="2">JUR4</strain>
    </source>
</reference>
<keyword evidence="3" id="KW-1185">Reference proteome</keyword>
<proteinExistence type="predicted"/>
<accession>A0A927IKF2</accession>
<dbReference type="RefSeq" id="WP_191817597.1">
    <property type="nucleotide sequence ID" value="NZ_JACYFT010000001.1"/>
</dbReference>
<name>A0A927IKF2_9BURK</name>
<feature type="region of interest" description="Disordered" evidence="1">
    <location>
        <begin position="1"/>
        <end position="22"/>
    </location>
</feature>
<evidence type="ECO:0000313" key="2">
    <source>
        <dbReference type="EMBL" id="MBD8049101.1"/>
    </source>
</evidence>
<evidence type="ECO:0000313" key="3">
    <source>
        <dbReference type="Proteomes" id="UP000647424"/>
    </source>
</evidence>